<organism evidence="1">
    <name type="scientific">bioreactor metagenome</name>
    <dbReference type="NCBI Taxonomy" id="1076179"/>
    <lineage>
        <taxon>unclassified sequences</taxon>
        <taxon>metagenomes</taxon>
        <taxon>ecological metagenomes</taxon>
    </lineage>
</organism>
<dbReference type="AlphaFoldDB" id="A0A645ALT5"/>
<proteinExistence type="predicted"/>
<protein>
    <recommendedName>
        <fullName evidence="2">Dinitrogenase iron-molybdenum cofactor biosynthesis domain-containing protein</fullName>
    </recommendedName>
</protein>
<dbReference type="Gene3D" id="3.30.420.130">
    <property type="entry name" value="Dinitrogenase iron-molybdenum cofactor biosynthesis domain"/>
    <property type="match status" value="1"/>
</dbReference>
<dbReference type="InterPro" id="IPR036105">
    <property type="entry name" value="DiNase_FeMo-co_biosyn_sf"/>
</dbReference>
<dbReference type="SUPFAM" id="SSF53146">
    <property type="entry name" value="Nitrogenase accessory factor-like"/>
    <property type="match status" value="1"/>
</dbReference>
<name>A0A645ALT5_9ZZZZ</name>
<reference evidence="1" key="1">
    <citation type="submission" date="2019-08" db="EMBL/GenBank/DDBJ databases">
        <authorList>
            <person name="Kucharzyk K."/>
            <person name="Murdoch R.W."/>
            <person name="Higgins S."/>
            <person name="Loffler F."/>
        </authorList>
    </citation>
    <scope>NUCLEOTIDE SEQUENCE</scope>
</reference>
<sequence>MFTTISVPCEEDGNIAKSFEKATQFKVYIVEEDGTISSTEIVPFKGHGAASHAVDLGGKVTNLLICDQIKEGSRLATAEANIRLLTGNTGDADACVQMHIAGKHHVNTGMWGKATLMAGGGALQEKHKEYEAKKAARAKEGGGLRSLFGKKDK</sequence>
<evidence type="ECO:0000313" key="1">
    <source>
        <dbReference type="EMBL" id="MPM54070.1"/>
    </source>
</evidence>
<accession>A0A645ALT5</accession>
<gene>
    <name evidence="1" type="ORF">SDC9_100843</name>
</gene>
<evidence type="ECO:0008006" key="2">
    <source>
        <dbReference type="Google" id="ProtNLM"/>
    </source>
</evidence>
<dbReference type="EMBL" id="VSSQ01014632">
    <property type="protein sequence ID" value="MPM54070.1"/>
    <property type="molecule type" value="Genomic_DNA"/>
</dbReference>
<comment type="caution">
    <text evidence="1">The sequence shown here is derived from an EMBL/GenBank/DDBJ whole genome shotgun (WGS) entry which is preliminary data.</text>
</comment>